<keyword evidence="3" id="KW-1185">Reference proteome</keyword>
<dbReference type="EMBL" id="CAJNDS010002067">
    <property type="protein sequence ID" value="CAE7301809.1"/>
    <property type="molecule type" value="Genomic_DNA"/>
</dbReference>
<evidence type="ECO:0000256" key="1">
    <source>
        <dbReference type="SAM" id="MobiDB-lite"/>
    </source>
</evidence>
<comment type="caution">
    <text evidence="2">The sequence shown here is derived from an EMBL/GenBank/DDBJ whole genome shotgun (WGS) entry which is preliminary data.</text>
</comment>
<dbReference type="AlphaFoldDB" id="A0A812N6Z6"/>
<name>A0A812N6Z6_9DINO</name>
<proteinExistence type="predicted"/>
<reference evidence="2" key="1">
    <citation type="submission" date="2021-02" db="EMBL/GenBank/DDBJ databases">
        <authorList>
            <person name="Dougan E. K."/>
            <person name="Rhodes N."/>
            <person name="Thang M."/>
            <person name="Chan C."/>
        </authorList>
    </citation>
    <scope>NUCLEOTIDE SEQUENCE</scope>
</reference>
<gene>
    <name evidence="2" type="ORF">SNAT2548_LOCUS15876</name>
</gene>
<feature type="compositionally biased region" description="Low complexity" evidence="1">
    <location>
        <begin position="455"/>
        <end position="470"/>
    </location>
</feature>
<organism evidence="2 3">
    <name type="scientific">Symbiodinium natans</name>
    <dbReference type="NCBI Taxonomy" id="878477"/>
    <lineage>
        <taxon>Eukaryota</taxon>
        <taxon>Sar</taxon>
        <taxon>Alveolata</taxon>
        <taxon>Dinophyceae</taxon>
        <taxon>Suessiales</taxon>
        <taxon>Symbiodiniaceae</taxon>
        <taxon>Symbiodinium</taxon>
    </lineage>
</organism>
<feature type="region of interest" description="Disordered" evidence="1">
    <location>
        <begin position="449"/>
        <end position="470"/>
    </location>
</feature>
<sequence length="908" mass="97370">MEHVLFRAKRKGRSCKYGVLACLLAVGGRPSQRLFDQIGQMAFCGKTSFLASFQLRHSMRSEASHEASLGLAALGGPVTMAPPPAIPTATSEPSWTECFLQAQGDSTQETLESEVWLFRSDTSAGFEKFLKHRHFGGDSGGDTATCRSVNPDSRIQCLECTRVIFGGVYGSIGVVVPAYPPESHAVGCLSRNRIVEADFDDDDNYDGNPTREVALCNSHRGHLDALPVKRAQKKRLTDSIAKQELLAVLGSFASDHFLACKCYRMSLILVDNGMRYLGAGKLSVSVAWSTMDTTGVPPLLVCSLAAVRSFCGSCCRAAQQQNEAGELMLGHLAADSHGSSVCSMLQSECCEERQQQYEQVELLLCLCYRAWPSAVQDFLEPCQGYTMRTEDGDVELQMAKASSYARALTARLQRWDNLSANLSEQYHTRIELLSNVLADAKLQSKFAEADSAGDAPATEAAAEAPAQTEPFPEKAAETLDELNEVPVCETPGLPSKSKADSRPLPAPQSVQTLPWRAGEPQFCIRAPFVLAACAEICHHFVVLAQLLSGRASLSRPAATGQQLGEFVGLMTARNDRFSEAGNAARSSLESDMVDLAEGMKGAANTFLKTLQKDNKRLEEMQSAQQRSLDNVSSHSEKGKKMLRSGQMSFLCTMLLVGLSARVLDVLNRSTPLISMRCGLVKILLGVAAADTSLSPLASHASSETGLELLATSVVNRRIHSVQSETDDGQLHQLQSHSAGAGHLQNVSAIEGAGDALTRGAFAAQESDAQPPTAESQWSVKTIAPPSQTCPTCCRGTFVESCPSQAPSDPCAGQLVCSGYHRCLGAASGFLQCQPKPGSEVVCHTGPNCLPECIGRQIGKDGDDCALQSVTDCEGNYVRRASRATQCRVSRGGNPSGRDICENAFLCGT</sequence>
<dbReference type="Proteomes" id="UP000604046">
    <property type="component" value="Unassembled WGS sequence"/>
</dbReference>
<feature type="region of interest" description="Disordered" evidence="1">
    <location>
        <begin position="487"/>
        <end position="510"/>
    </location>
</feature>
<protein>
    <submittedName>
        <fullName evidence="2">Uncharacterized protein</fullName>
    </submittedName>
</protein>
<evidence type="ECO:0000313" key="3">
    <source>
        <dbReference type="Proteomes" id="UP000604046"/>
    </source>
</evidence>
<dbReference type="OrthoDB" id="406825at2759"/>
<evidence type="ECO:0000313" key="2">
    <source>
        <dbReference type="EMBL" id="CAE7301809.1"/>
    </source>
</evidence>
<accession>A0A812N6Z6</accession>